<comment type="subcellular location">
    <subcellularLocation>
        <location evidence="1">Cell membrane</location>
        <topology evidence="1">Multi-pass membrane protein</topology>
    </subcellularLocation>
</comment>
<dbReference type="PANTHER" id="PTHR11040">
    <property type="entry name" value="ZINC/IRON TRANSPORTER"/>
    <property type="match status" value="1"/>
</dbReference>
<sequence>MVHQAVDSAFLGGLVAAAATALGALAGVVGRDLPARAKDAMLGFGGGVMLAAVSFSLVIPGIAAARAAQAGPWMAGLTVGGALVAGAAFVMWLNAIVPHEHFVKGVEGMSPERVRRAWLFVFAICLHNLPEGFAIGVGYAGGESGGQALTTGIAIQDIPEGLVVTLSLIAAGYRRRHAVLAGVGSGIPEPLGALAAAGLVTSLPYLLPVGLGFAAGAMLFVISHELIPESHRSGHESFATTGLIIGFVTMMLLDTALAG</sequence>
<feature type="transmembrane region" description="Helical" evidence="8">
    <location>
        <begin position="238"/>
        <end position="258"/>
    </location>
</feature>
<protein>
    <submittedName>
        <fullName evidence="9">ZIP family metal transporter</fullName>
    </submittedName>
</protein>
<gene>
    <name evidence="9" type="ORF">GCM10008101_27060</name>
</gene>
<dbReference type="Proteomes" id="UP000643403">
    <property type="component" value="Unassembled WGS sequence"/>
</dbReference>
<evidence type="ECO:0000256" key="5">
    <source>
        <dbReference type="ARBA" id="ARBA00022833"/>
    </source>
</evidence>
<evidence type="ECO:0000256" key="3">
    <source>
        <dbReference type="ARBA" id="ARBA00022475"/>
    </source>
</evidence>
<comment type="similarity">
    <text evidence="2">Belongs to the ZIP transporter (TC 2.A.5) family.</text>
</comment>
<evidence type="ECO:0000313" key="10">
    <source>
        <dbReference type="Proteomes" id="UP000643403"/>
    </source>
</evidence>
<evidence type="ECO:0000313" key="9">
    <source>
        <dbReference type="EMBL" id="GGZ71448.1"/>
    </source>
</evidence>
<feature type="transmembrane region" description="Helical" evidence="8">
    <location>
        <begin position="41"/>
        <end position="67"/>
    </location>
</feature>
<name>A0ABQ3CBA7_9GAMM</name>
<evidence type="ECO:0000256" key="6">
    <source>
        <dbReference type="ARBA" id="ARBA00022989"/>
    </source>
</evidence>
<keyword evidence="6 8" id="KW-1133">Transmembrane helix</keyword>
<dbReference type="EMBL" id="BMXY01000005">
    <property type="protein sequence ID" value="GGZ71448.1"/>
    <property type="molecule type" value="Genomic_DNA"/>
</dbReference>
<feature type="transmembrane region" description="Helical" evidence="8">
    <location>
        <begin position="118"/>
        <end position="141"/>
    </location>
</feature>
<feature type="transmembrane region" description="Helical" evidence="8">
    <location>
        <begin position="178"/>
        <end position="199"/>
    </location>
</feature>
<feature type="transmembrane region" description="Helical" evidence="8">
    <location>
        <begin position="153"/>
        <end position="171"/>
    </location>
</feature>
<feature type="transmembrane region" description="Helical" evidence="8">
    <location>
        <begin position="73"/>
        <end position="97"/>
    </location>
</feature>
<dbReference type="PANTHER" id="PTHR11040:SF211">
    <property type="entry name" value="ZINC TRANSPORTER ZIP11"/>
    <property type="match status" value="1"/>
</dbReference>
<evidence type="ECO:0000256" key="8">
    <source>
        <dbReference type="SAM" id="Phobius"/>
    </source>
</evidence>
<keyword evidence="5" id="KW-0862">Zinc</keyword>
<proteinExistence type="inferred from homology"/>
<feature type="transmembrane region" description="Helical" evidence="8">
    <location>
        <begin position="6"/>
        <end position="29"/>
    </location>
</feature>
<keyword evidence="7 8" id="KW-0472">Membrane</keyword>
<accession>A0ABQ3CBA7</accession>
<reference evidence="10" key="1">
    <citation type="journal article" date="2019" name="Int. J. Syst. Evol. Microbiol.">
        <title>The Global Catalogue of Microorganisms (GCM) 10K type strain sequencing project: providing services to taxonomists for standard genome sequencing and annotation.</title>
        <authorList>
            <consortium name="The Broad Institute Genomics Platform"/>
            <consortium name="The Broad Institute Genome Sequencing Center for Infectious Disease"/>
            <person name="Wu L."/>
            <person name="Ma J."/>
        </authorList>
    </citation>
    <scope>NUCLEOTIDE SEQUENCE [LARGE SCALE GENOMIC DNA]</scope>
    <source>
        <strain evidence="10">KCTC 22558</strain>
    </source>
</reference>
<feature type="transmembrane region" description="Helical" evidence="8">
    <location>
        <begin position="205"/>
        <end position="226"/>
    </location>
</feature>
<keyword evidence="4 8" id="KW-0812">Transmembrane</keyword>
<keyword evidence="10" id="KW-1185">Reference proteome</keyword>
<evidence type="ECO:0000256" key="1">
    <source>
        <dbReference type="ARBA" id="ARBA00004651"/>
    </source>
</evidence>
<dbReference type="InterPro" id="IPR003689">
    <property type="entry name" value="ZIP"/>
</dbReference>
<evidence type="ECO:0000256" key="2">
    <source>
        <dbReference type="ARBA" id="ARBA00006939"/>
    </source>
</evidence>
<comment type="caution">
    <text evidence="9">The sequence shown here is derived from an EMBL/GenBank/DDBJ whole genome shotgun (WGS) entry which is preliminary data.</text>
</comment>
<evidence type="ECO:0000256" key="4">
    <source>
        <dbReference type="ARBA" id="ARBA00022692"/>
    </source>
</evidence>
<dbReference type="Pfam" id="PF02535">
    <property type="entry name" value="Zip"/>
    <property type="match status" value="1"/>
</dbReference>
<keyword evidence="3" id="KW-1003">Cell membrane</keyword>
<organism evidence="9 10">
    <name type="scientific">Cognatilysobacter xinjiangensis</name>
    <dbReference type="NCBI Taxonomy" id="546892"/>
    <lineage>
        <taxon>Bacteria</taxon>
        <taxon>Pseudomonadati</taxon>
        <taxon>Pseudomonadota</taxon>
        <taxon>Gammaproteobacteria</taxon>
        <taxon>Lysobacterales</taxon>
        <taxon>Lysobacteraceae</taxon>
        <taxon>Cognatilysobacter</taxon>
    </lineage>
</organism>
<evidence type="ECO:0000256" key="7">
    <source>
        <dbReference type="ARBA" id="ARBA00023136"/>
    </source>
</evidence>